<organism evidence="2 3">
    <name type="scientific">Celeribacter marinus</name>
    <dbReference type="NCBI Taxonomy" id="1397108"/>
    <lineage>
        <taxon>Bacteria</taxon>
        <taxon>Pseudomonadati</taxon>
        <taxon>Pseudomonadota</taxon>
        <taxon>Alphaproteobacteria</taxon>
        <taxon>Rhodobacterales</taxon>
        <taxon>Roseobacteraceae</taxon>
        <taxon>Celeribacter</taxon>
    </lineage>
</organism>
<evidence type="ECO:0000256" key="1">
    <source>
        <dbReference type="SAM" id="MobiDB-lite"/>
    </source>
</evidence>
<dbReference type="EMBL" id="CP012023">
    <property type="protein sequence ID" value="ALI55943.1"/>
    <property type="molecule type" value="Genomic_DNA"/>
</dbReference>
<dbReference type="KEGG" id="cmar:IMCC12053_1996"/>
<gene>
    <name evidence="2" type="ORF">IMCC12053_1996</name>
</gene>
<feature type="region of interest" description="Disordered" evidence="1">
    <location>
        <begin position="14"/>
        <end position="37"/>
    </location>
</feature>
<protein>
    <submittedName>
        <fullName evidence="2">Uncharacterized protein</fullName>
    </submittedName>
</protein>
<dbReference type="STRING" id="1397108.IMCC12053_1996"/>
<accession>A0A0P0A5Q0</accession>
<dbReference type="Proteomes" id="UP000064920">
    <property type="component" value="Chromosome"/>
</dbReference>
<name>A0A0P0A5Q0_9RHOB</name>
<reference evidence="2 3" key="1">
    <citation type="submission" date="2015-05" db="EMBL/GenBank/DDBJ databases">
        <authorList>
            <person name="Wang D.B."/>
            <person name="Wang M."/>
        </authorList>
    </citation>
    <scope>NUCLEOTIDE SEQUENCE [LARGE SCALE GENOMIC DNA]</scope>
    <source>
        <strain evidence="2 3">IMCC 12053</strain>
    </source>
</reference>
<keyword evidence="3" id="KW-1185">Reference proteome</keyword>
<dbReference type="AlphaFoldDB" id="A0A0P0A5Q0"/>
<evidence type="ECO:0000313" key="3">
    <source>
        <dbReference type="Proteomes" id="UP000064920"/>
    </source>
</evidence>
<dbReference type="PATRIC" id="fig|1397108.4.peg.2039"/>
<sequence length="37" mass="4256">MNQNLYKFLAPLSRQMPNGRHHDPHIKGELVGASRLE</sequence>
<proteinExistence type="predicted"/>
<evidence type="ECO:0000313" key="2">
    <source>
        <dbReference type="EMBL" id="ALI55943.1"/>
    </source>
</evidence>